<dbReference type="Pfam" id="PF07721">
    <property type="entry name" value="TPR_4"/>
    <property type="match status" value="1"/>
</dbReference>
<feature type="repeat" description="TPR" evidence="3">
    <location>
        <begin position="588"/>
        <end position="621"/>
    </location>
</feature>
<dbReference type="InterPro" id="IPR051685">
    <property type="entry name" value="Ycf3/AcsC/BcsC/TPR_MFPF"/>
</dbReference>
<evidence type="ECO:0000313" key="7">
    <source>
        <dbReference type="Proteomes" id="UP000590740"/>
    </source>
</evidence>
<feature type="repeat" description="TPR" evidence="3">
    <location>
        <begin position="486"/>
        <end position="519"/>
    </location>
</feature>
<dbReference type="Pfam" id="PF13424">
    <property type="entry name" value="TPR_12"/>
    <property type="match status" value="1"/>
</dbReference>
<dbReference type="InterPro" id="IPR019734">
    <property type="entry name" value="TPR_rpt"/>
</dbReference>
<keyword evidence="7" id="KW-1185">Reference proteome</keyword>
<dbReference type="SUPFAM" id="SSF48452">
    <property type="entry name" value="TPR-like"/>
    <property type="match status" value="1"/>
</dbReference>
<dbReference type="Pfam" id="PF13231">
    <property type="entry name" value="PMT_2"/>
    <property type="match status" value="1"/>
</dbReference>
<feature type="repeat" description="TPR" evidence="3">
    <location>
        <begin position="554"/>
        <end position="587"/>
    </location>
</feature>
<dbReference type="PANTHER" id="PTHR44943">
    <property type="entry name" value="CELLULOSE SYNTHASE OPERON PROTEIN C"/>
    <property type="match status" value="1"/>
</dbReference>
<dbReference type="PANTHER" id="PTHR44943:SF8">
    <property type="entry name" value="TPR REPEAT-CONTAINING PROTEIN MJ0263"/>
    <property type="match status" value="1"/>
</dbReference>
<dbReference type="Pfam" id="PF13374">
    <property type="entry name" value="TPR_10"/>
    <property type="match status" value="1"/>
</dbReference>
<accession>A0A7W7YCZ7</accession>
<keyword evidence="1" id="KW-0677">Repeat</keyword>
<feature type="transmembrane region" description="Helical" evidence="4">
    <location>
        <begin position="373"/>
        <end position="392"/>
    </location>
</feature>
<feature type="transmembrane region" description="Helical" evidence="4">
    <location>
        <begin position="123"/>
        <end position="141"/>
    </location>
</feature>
<feature type="repeat" description="TPR" evidence="3">
    <location>
        <begin position="622"/>
        <end position="655"/>
    </location>
</feature>
<dbReference type="PROSITE" id="PS50293">
    <property type="entry name" value="TPR_REGION"/>
    <property type="match status" value="1"/>
</dbReference>
<dbReference type="InterPro" id="IPR038731">
    <property type="entry name" value="RgtA/B/C-like"/>
</dbReference>
<reference evidence="6 7" key="1">
    <citation type="submission" date="2020-08" db="EMBL/GenBank/DDBJ databases">
        <title>Genomic Encyclopedia of Type Strains, Phase IV (KMG-IV): sequencing the most valuable type-strain genomes for metagenomic binning, comparative biology and taxonomic classification.</title>
        <authorList>
            <person name="Goeker M."/>
        </authorList>
    </citation>
    <scope>NUCLEOTIDE SEQUENCE [LARGE SCALE GENOMIC DNA]</scope>
    <source>
        <strain evidence="6 7">DSM 12252</strain>
    </source>
</reference>
<keyword evidence="4" id="KW-0812">Transmembrane</keyword>
<feature type="transmembrane region" description="Helical" evidence="4">
    <location>
        <begin position="15"/>
        <end position="34"/>
    </location>
</feature>
<feature type="transmembrane region" description="Helical" evidence="4">
    <location>
        <begin position="75"/>
        <end position="94"/>
    </location>
</feature>
<gene>
    <name evidence="6" type="ORF">HNQ65_003498</name>
</gene>
<dbReference type="InterPro" id="IPR011990">
    <property type="entry name" value="TPR-like_helical_dom_sf"/>
</dbReference>
<feature type="domain" description="Glycosyltransferase RgtA/B/C/D-like" evidence="5">
    <location>
        <begin position="72"/>
        <end position="212"/>
    </location>
</feature>
<keyword evidence="4" id="KW-0472">Membrane</keyword>
<feature type="transmembrane region" description="Helical" evidence="4">
    <location>
        <begin position="207"/>
        <end position="224"/>
    </location>
</feature>
<feature type="repeat" description="TPR" evidence="3">
    <location>
        <begin position="452"/>
        <end position="485"/>
    </location>
</feature>
<dbReference type="Proteomes" id="UP000590740">
    <property type="component" value="Unassembled WGS sequence"/>
</dbReference>
<evidence type="ECO:0000256" key="3">
    <source>
        <dbReference type="PROSITE-ProRule" id="PRU00339"/>
    </source>
</evidence>
<feature type="repeat" description="TPR" evidence="3">
    <location>
        <begin position="520"/>
        <end position="553"/>
    </location>
</feature>
<dbReference type="SMART" id="SM00028">
    <property type="entry name" value="TPR"/>
    <property type="match status" value="7"/>
</dbReference>
<feature type="transmembrane region" description="Helical" evidence="4">
    <location>
        <begin position="99"/>
        <end position="117"/>
    </location>
</feature>
<evidence type="ECO:0000256" key="1">
    <source>
        <dbReference type="ARBA" id="ARBA00022737"/>
    </source>
</evidence>
<sequence length="755" mass="83231">MTSLPTAPCQNRRMAWLWPLAWLTALVIRLIYFWQIHDTELAQALLGDAEVYDAWARRIAAGAWMGDRVFYQAPLYPYFLGVIYALGGHSLVLVRLVQIVAGAFSCVFLGMAAEHFISRRAGLIAAALMAACPTLIFFDCLIQKSVLDVFFLSVVLLMAAKAAHQKQALQWLCLGASIGLLTLTRENALVMLPLLLAWAWQHARRRALLLVLAGTACVLLPVAMRNQLVGGEFHLTTSQMGPNFYIGNNAHANGGYQPLVPMHGHAQHEQTDAVELAERETGRKLTAGEVSNFWMTKSLNFIRAEPWPWVKLMARKWLLVWNAHELGDTEEQSAYAEHSSLLRWLSVFLHFGVLCPLASLGAVWLWPRRRELWIFPAVALTYAASVAAFYVFARYRLPLVPVAILLAAGGIAGIRDHIRRPVPASTWKGLAVLLATAVLVNWPVTSGQTEGMVTLQNLGGYFVEQREFERAIANYEKVLKHVPDSLEAHAGMGSALLELKRVHEAVPHFEKALQLNPKLADLENNLGNALAALGRQSAALEHFEKALLLKPGSAEICYNLGNSLLQMRRIAEAVAMYEKSVQIDSEFAESHNNLGSLLFQMGRPEEALHHFRSCVALRPKAAGAHANLGVVLSKTGHPAEAVREYETALEADPAQTAAMSNLAWILATCPDPAVRNGTRAVELASKADDITQHASPDVLRTLAAALAETGRFPEARQTINTAINLLESQGNHGLAEALKSEREWYQAGRPFREMP</sequence>
<evidence type="ECO:0000256" key="2">
    <source>
        <dbReference type="ARBA" id="ARBA00022803"/>
    </source>
</evidence>
<feature type="transmembrane region" description="Helical" evidence="4">
    <location>
        <begin position="398"/>
        <end position="414"/>
    </location>
</feature>
<dbReference type="AlphaFoldDB" id="A0A7W7YCZ7"/>
<dbReference type="RefSeq" id="WP_184341175.1">
    <property type="nucleotide sequence ID" value="NZ_JACHIG010000007.1"/>
</dbReference>
<evidence type="ECO:0000256" key="4">
    <source>
        <dbReference type="SAM" id="Phobius"/>
    </source>
</evidence>
<evidence type="ECO:0000259" key="5">
    <source>
        <dbReference type="Pfam" id="PF13231"/>
    </source>
</evidence>
<keyword evidence="4" id="KW-1133">Transmembrane helix</keyword>
<dbReference type="Gene3D" id="1.25.40.10">
    <property type="entry name" value="Tetratricopeptide repeat domain"/>
    <property type="match status" value="1"/>
</dbReference>
<organism evidence="6 7">
    <name type="scientific">Prosthecobacter vanneervenii</name>
    <dbReference type="NCBI Taxonomy" id="48466"/>
    <lineage>
        <taxon>Bacteria</taxon>
        <taxon>Pseudomonadati</taxon>
        <taxon>Verrucomicrobiota</taxon>
        <taxon>Verrucomicrobiia</taxon>
        <taxon>Verrucomicrobiales</taxon>
        <taxon>Verrucomicrobiaceae</taxon>
        <taxon>Prosthecobacter</taxon>
    </lineage>
</organism>
<protein>
    <submittedName>
        <fullName evidence="6">Tetratricopeptide (TPR) repeat protein</fullName>
    </submittedName>
</protein>
<feature type="transmembrane region" description="Helical" evidence="4">
    <location>
        <begin position="169"/>
        <end position="200"/>
    </location>
</feature>
<name>A0A7W7YCZ7_9BACT</name>
<dbReference type="EMBL" id="JACHIG010000007">
    <property type="protein sequence ID" value="MBB5033908.1"/>
    <property type="molecule type" value="Genomic_DNA"/>
</dbReference>
<proteinExistence type="predicted"/>
<feature type="transmembrane region" description="Helical" evidence="4">
    <location>
        <begin position="347"/>
        <end position="366"/>
    </location>
</feature>
<dbReference type="PROSITE" id="PS50005">
    <property type="entry name" value="TPR"/>
    <property type="match status" value="6"/>
</dbReference>
<keyword evidence="2 3" id="KW-0802">TPR repeat</keyword>
<feature type="transmembrane region" description="Helical" evidence="4">
    <location>
        <begin position="426"/>
        <end position="444"/>
    </location>
</feature>
<dbReference type="Pfam" id="PF13432">
    <property type="entry name" value="TPR_16"/>
    <property type="match status" value="2"/>
</dbReference>
<dbReference type="GO" id="GO:0042802">
    <property type="term" value="F:identical protein binding"/>
    <property type="evidence" value="ECO:0007669"/>
    <property type="project" value="InterPro"/>
</dbReference>
<comment type="caution">
    <text evidence="6">The sequence shown here is derived from an EMBL/GenBank/DDBJ whole genome shotgun (WGS) entry which is preliminary data.</text>
</comment>
<dbReference type="InterPro" id="IPR011717">
    <property type="entry name" value="TPR-4"/>
</dbReference>
<evidence type="ECO:0000313" key="6">
    <source>
        <dbReference type="EMBL" id="MBB5033908.1"/>
    </source>
</evidence>